<evidence type="ECO:0000313" key="1">
    <source>
        <dbReference type="EMBL" id="QBX55440.1"/>
    </source>
</evidence>
<reference evidence="1 2" key="1">
    <citation type="submission" date="2019-03" db="EMBL/GenBank/DDBJ databases">
        <title>Three New Species of Nocardioides, Nocardioides euryhalodurans sp. nov., Nocardioides seonyuensis sp. nov. and Nocardioides eburneoflavus sp. nov. Iolated from Soil.</title>
        <authorList>
            <person name="Roh S.G."/>
            <person name="Lee C."/>
            <person name="Kim M.-K."/>
            <person name="Kim S.B."/>
        </authorList>
    </citation>
    <scope>NUCLEOTIDE SEQUENCE [LARGE SCALE GENOMIC DNA]</scope>
    <source>
        <strain evidence="1 2">MMS17-SY207-3</strain>
    </source>
</reference>
<dbReference type="OrthoDB" id="9901743at2"/>
<dbReference type="EMBL" id="CP038436">
    <property type="protein sequence ID" value="QBX55440.1"/>
    <property type="molecule type" value="Genomic_DNA"/>
</dbReference>
<name>A0A4P7IF70_9ACTN</name>
<keyword evidence="2" id="KW-1185">Reference proteome</keyword>
<sequence>MSKNPQAVKCRLECRRCGYSVMMCVPVRIGVPDFLRCDHDNHGGVPKDGSGDILCEQCRCLWRVDGDDLTKMAEGSLHRNLPEWKRQGAVTLLCGLEAP</sequence>
<dbReference type="Proteomes" id="UP000294853">
    <property type="component" value="Chromosome"/>
</dbReference>
<dbReference type="RefSeq" id="WP_135267431.1">
    <property type="nucleotide sequence ID" value="NZ_CP038436.1"/>
</dbReference>
<accession>A0A4P7IF70</accession>
<protein>
    <submittedName>
        <fullName evidence="1">Uncharacterized protein</fullName>
    </submittedName>
</protein>
<organism evidence="1 2">
    <name type="scientific">Nocardioides seonyuensis</name>
    <dbReference type="NCBI Taxonomy" id="2518371"/>
    <lineage>
        <taxon>Bacteria</taxon>
        <taxon>Bacillati</taxon>
        <taxon>Actinomycetota</taxon>
        <taxon>Actinomycetes</taxon>
        <taxon>Propionibacteriales</taxon>
        <taxon>Nocardioidaceae</taxon>
        <taxon>Nocardioides</taxon>
    </lineage>
</organism>
<proteinExistence type="predicted"/>
<gene>
    <name evidence="1" type="ORF">EXE58_08225</name>
</gene>
<evidence type="ECO:0000313" key="2">
    <source>
        <dbReference type="Proteomes" id="UP000294853"/>
    </source>
</evidence>
<dbReference type="KEGG" id="nsn:EXE58_08225"/>
<dbReference type="AlphaFoldDB" id="A0A4P7IF70"/>